<keyword evidence="2" id="KW-0472">Membrane</keyword>
<evidence type="ECO:0000256" key="2">
    <source>
        <dbReference type="SAM" id="Phobius"/>
    </source>
</evidence>
<keyword evidence="5" id="KW-1185">Reference proteome</keyword>
<dbReference type="KEGG" id="vra:106759980"/>
<reference evidence="5" key="1">
    <citation type="journal article" date="2014" name="Nat. Commun.">
        <title>Genome sequence of mungbean and insights into evolution within Vigna species.</title>
        <authorList>
            <person name="Kang Y.J."/>
            <person name="Kim S.K."/>
            <person name="Kim M.Y."/>
            <person name="Lestari P."/>
            <person name="Kim K.H."/>
            <person name="Ha B.K."/>
            <person name="Jun T.H."/>
            <person name="Hwang W.J."/>
            <person name="Lee T."/>
            <person name="Lee J."/>
            <person name="Shim S."/>
            <person name="Yoon M.Y."/>
            <person name="Jang Y.E."/>
            <person name="Han K.S."/>
            <person name="Taeprayoon P."/>
            <person name="Yoon N."/>
            <person name="Somta P."/>
            <person name="Tanya P."/>
            <person name="Kim K.S."/>
            <person name="Gwag J.G."/>
            <person name="Moon J.K."/>
            <person name="Lee Y.H."/>
            <person name="Park B.S."/>
            <person name="Bombarely A."/>
            <person name="Doyle J.J."/>
            <person name="Jackson S.A."/>
            <person name="Schafleitner R."/>
            <person name="Srinives P."/>
            <person name="Varshney R.K."/>
            <person name="Lee S.H."/>
        </authorList>
    </citation>
    <scope>NUCLEOTIDE SEQUENCE [LARGE SCALE GENOMIC DNA]</scope>
    <source>
        <strain evidence="5">cv. VC1973A</strain>
    </source>
</reference>
<dbReference type="PANTHER" id="PTHR47073:SF5">
    <property type="entry name" value="BAH DOMAIN PROTEIN"/>
    <property type="match status" value="1"/>
</dbReference>
<feature type="domain" description="RRM" evidence="3">
    <location>
        <begin position="313"/>
        <end position="389"/>
    </location>
</feature>
<keyword evidence="2" id="KW-1133">Transmembrane helix</keyword>
<dbReference type="GO" id="GO:0003682">
    <property type="term" value="F:chromatin binding"/>
    <property type="evidence" value="ECO:0007669"/>
    <property type="project" value="InterPro"/>
</dbReference>
<dbReference type="RefSeq" id="XP_014498884.1">
    <property type="nucleotide sequence ID" value="XM_014643398.2"/>
</dbReference>
<feature type="domain" description="BAH" evidence="4">
    <location>
        <begin position="43"/>
        <end position="168"/>
    </location>
</feature>
<dbReference type="InterPro" id="IPR035979">
    <property type="entry name" value="RBD_domain_sf"/>
</dbReference>
<gene>
    <name evidence="6 7" type="primary">LOC106759980</name>
</gene>
<dbReference type="InterPro" id="IPR001025">
    <property type="entry name" value="BAH_dom"/>
</dbReference>
<proteinExistence type="predicted"/>
<reference evidence="6 7" key="2">
    <citation type="submission" date="2023-09" db="UniProtKB">
        <authorList>
            <consortium name="RefSeq"/>
        </authorList>
    </citation>
    <scope>IDENTIFICATION</scope>
    <source>
        <tissue evidence="6 7">Leaf</tissue>
    </source>
</reference>
<dbReference type="SUPFAM" id="SSF54928">
    <property type="entry name" value="RNA-binding domain, RBD"/>
    <property type="match status" value="1"/>
</dbReference>
<evidence type="ECO:0000313" key="7">
    <source>
        <dbReference type="RefSeq" id="XP_014498885.1"/>
    </source>
</evidence>
<dbReference type="AlphaFoldDB" id="A0A1S3TYN7"/>
<dbReference type="PROSITE" id="PS50102">
    <property type="entry name" value="RRM"/>
    <property type="match status" value="1"/>
</dbReference>
<feature type="transmembrane region" description="Helical" evidence="2">
    <location>
        <begin position="478"/>
        <end position="497"/>
    </location>
</feature>
<dbReference type="Proteomes" id="UP000087766">
    <property type="component" value="Chromosome 5"/>
</dbReference>
<dbReference type="FunFam" id="2.30.30.490:FF:000017">
    <property type="entry name" value="Bromo-adjacent homology (BAH) domain-containing protein"/>
    <property type="match status" value="1"/>
</dbReference>
<dbReference type="GeneID" id="106759980"/>
<dbReference type="GO" id="GO:0003723">
    <property type="term" value="F:RNA binding"/>
    <property type="evidence" value="ECO:0007669"/>
    <property type="project" value="UniProtKB-UniRule"/>
</dbReference>
<dbReference type="PANTHER" id="PTHR47073">
    <property type="entry name" value="PROTEIN ANTI-SILENCING 1"/>
    <property type="match status" value="1"/>
</dbReference>
<evidence type="ECO:0000259" key="4">
    <source>
        <dbReference type="PROSITE" id="PS51038"/>
    </source>
</evidence>
<dbReference type="InterPro" id="IPR043151">
    <property type="entry name" value="BAH_sf"/>
</dbReference>
<dbReference type="STRING" id="3916.A0A1S3TYN7"/>
<sequence>MSRPLSSSENVGEVIDFKWGKKRGVGVKNKDTHYYESFVYEGVEYFLYDCVYLFSTDHVETSIGKLIKIYERPTREKMIKVVWFFRPIEIRNFLENYQPCWNELFLASGEDKGLSNINYLESIIGKCNVVCTSKDKRNPKPSETELNKADYFFSCTFDVGQRVIIDKFTNEIDGVRVEQFFNKRRVDRTSNHLNFGTDIRPKIVTRTCPISHCQVNDKAEGRTSENTFPKQSSVSYPYKKRKITEEKPNICQSSKIPKEEEINEKKVEIKQDEKLNADKRVIDVTERPDADKRKWFKKMPWDDRLRRAQELDTLVLLNNLDPSYTSYEVEDLVWCALKAKVQARMIEWIPSSSTYYGRAFVIFKTKCEAESAISELNRRFLSLGEGRIVSAMKGILREPDKKKKFTGHLVIDRTAPQRQNQEMRNAVSTSHCSQPNTIEYPMSIEWLLHYAKFNACWNALYQVEHCEELFLAIYRQCIAYYLICLFLWLVSHIFFALQRQMKEIQDVKSKLKMDRNFSD</sequence>
<evidence type="ECO:0000259" key="3">
    <source>
        <dbReference type="PROSITE" id="PS50102"/>
    </source>
</evidence>
<name>A0A1S3TYN7_VIGRR</name>
<keyword evidence="1" id="KW-0694">RNA-binding</keyword>
<evidence type="ECO:0000313" key="5">
    <source>
        <dbReference type="Proteomes" id="UP000087766"/>
    </source>
</evidence>
<evidence type="ECO:0000313" key="6">
    <source>
        <dbReference type="RefSeq" id="XP_014498884.1"/>
    </source>
</evidence>
<dbReference type="Pfam" id="PF01426">
    <property type="entry name" value="BAH"/>
    <property type="match status" value="1"/>
</dbReference>
<evidence type="ECO:0000256" key="1">
    <source>
        <dbReference type="PROSITE-ProRule" id="PRU00176"/>
    </source>
</evidence>
<keyword evidence="2" id="KW-0812">Transmembrane</keyword>
<dbReference type="Gene3D" id="2.30.30.490">
    <property type="match status" value="1"/>
</dbReference>
<protein>
    <submittedName>
        <fullName evidence="6 7">Protein ANTI-SILENCING 1 isoform X1</fullName>
    </submittedName>
</protein>
<organism evidence="7">
    <name type="scientific">Vigna radiata var. radiata</name>
    <name type="common">Mung bean</name>
    <name type="synonym">Phaseolus aureus</name>
    <dbReference type="NCBI Taxonomy" id="3916"/>
    <lineage>
        <taxon>Eukaryota</taxon>
        <taxon>Viridiplantae</taxon>
        <taxon>Streptophyta</taxon>
        <taxon>Embryophyta</taxon>
        <taxon>Tracheophyta</taxon>
        <taxon>Spermatophyta</taxon>
        <taxon>Magnoliopsida</taxon>
        <taxon>eudicotyledons</taxon>
        <taxon>Gunneridae</taxon>
        <taxon>Pentapetalae</taxon>
        <taxon>rosids</taxon>
        <taxon>fabids</taxon>
        <taxon>Fabales</taxon>
        <taxon>Fabaceae</taxon>
        <taxon>Papilionoideae</taxon>
        <taxon>50 kb inversion clade</taxon>
        <taxon>NPAAA clade</taxon>
        <taxon>indigoferoid/millettioid clade</taxon>
        <taxon>Phaseoleae</taxon>
        <taxon>Vigna</taxon>
    </lineage>
</organism>
<dbReference type="OrthoDB" id="1896853at2759"/>
<dbReference type="InterPro" id="IPR000504">
    <property type="entry name" value="RRM_dom"/>
</dbReference>
<dbReference type="RefSeq" id="XP_014498885.1">
    <property type="nucleotide sequence ID" value="XM_014643399.2"/>
</dbReference>
<accession>A0A1S3TYN7</accession>
<dbReference type="PROSITE" id="PS51038">
    <property type="entry name" value="BAH"/>
    <property type="match status" value="1"/>
</dbReference>